<feature type="non-terminal residue" evidence="6">
    <location>
        <position position="1"/>
    </location>
</feature>
<dbReference type="GO" id="GO:0003723">
    <property type="term" value="F:RNA binding"/>
    <property type="evidence" value="ECO:0007669"/>
    <property type="project" value="InterPro"/>
</dbReference>
<evidence type="ECO:0000313" key="7">
    <source>
        <dbReference type="Proteomes" id="UP000008237"/>
    </source>
</evidence>
<protein>
    <submittedName>
        <fullName evidence="6">Putative helicase MOV-10</fullName>
    </submittedName>
</protein>
<dbReference type="OrthoDB" id="6513042at2759"/>
<keyword evidence="7" id="KW-1185">Reference proteome</keyword>
<keyword evidence="2" id="KW-0963">Cytoplasm</keyword>
<evidence type="ECO:0000256" key="1">
    <source>
        <dbReference type="ARBA" id="ARBA00004496"/>
    </source>
</evidence>
<dbReference type="GO" id="GO:0032574">
    <property type="term" value="F:5'-3' RNA helicase activity"/>
    <property type="evidence" value="ECO:0007669"/>
    <property type="project" value="InterPro"/>
</dbReference>
<reference evidence="6 7" key="1">
    <citation type="journal article" date="2010" name="Science">
        <title>Genomic comparison of the ants Camponotus floridanus and Harpegnathos saltator.</title>
        <authorList>
            <person name="Bonasio R."/>
            <person name="Zhang G."/>
            <person name="Ye C."/>
            <person name="Mutti N.S."/>
            <person name="Fang X."/>
            <person name="Qin N."/>
            <person name="Donahue G."/>
            <person name="Yang P."/>
            <person name="Li Q."/>
            <person name="Li C."/>
            <person name="Zhang P."/>
            <person name="Huang Z."/>
            <person name="Berger S.L."/>
            <person name="Reinberg D."/>
            <person name="Wang J."/>
            <person name="Liebig J."/>
        </authorList>
    </citation>
    <scope>NUCLEOTIDE SEQUENCE [LARGE SCALE GENOMIC DNA]</scope>
    <source>
        <strain evidence="6 7">R22 G/1</strain>
    </source>
</reference>
<dbReference type="SUPFAM" id="SSF52540">
    <property type="entry name" value="P-loop containing nucleoside triphosphate hydrolases"/>
    <property type="match status" value="1"/>
</dbReference>
<dbReference type="InterPro" id="IPR041677">
    <property type="entry name" value="DNA2/NAM7_AAA_11"/>
</dbReference>
<keyword evidence="6" id="KW-0378">Hydrolase</keyword>
<dbReference type="CDD" id="cd18808">
    <property type="entry name" value="SF1_C_Upf1"/>
    <property type="match status" value="1"/>
</dbReference>
<dbReference type="GO" id="GO:0031047">
    <property type="term" value="P:regulatory ncRNA-mediated gene silencing"/>
    <property type="evidence" value="ECO:0007669"/>
    <property type="project" value="UniProtKB-KW"/>
</dbReference>
<feature type="domain" description="DNA2/NAM7 helicase-like C-terminal" evidence="5">
    <location>
        <begin position="222"/>
        <end position="429"/>
    </location>
</feature>
<name>E2BG08_HARSA</name>
<accession>E2BG08</accession>
<dbReference type="STRING" id="610380.E2BG08"/>
<dbReference type="Pfam" id="PF13087">
    <property type="entry name" value="AAA_12"/>
    <property type="match status" value="1"/>
</dbReference>
<dbReference type="InParanoid" id="E2BG08"/>
<evidence type="ECO:0000256" key="3">
    <source>
        <dbReference type="ARBA" id="ARBA00023158"/>
    </source>
</evidence>
<keyword evidence="6" id="KW-0547">Nucleotide-binding</keyword>
<dbReference type="InterPro" id="IPR026122">
    <property type="entry name" value="MOV-10/SDE3_DEXXQ/H-box"/>
</dbReference>
<dbReference type="Pfam" id="PF13086">
    <property type="entry name" value="AAA_11"/>
    <property type="match status" value="2"/>
</dbReference>
<dbReference type="EMBL" id="GL448096">
    <property type="protein sequence ID" value="EFN85410.1"/>
    <property type="molecule type" value="Genomic_DNA"/>
</dbReference>
<dbReference type="Proteomes" id="UP000008237">
    <property type="component" value="Unassembled WGS sequence"/>
</dbReference>
<sequence length="488" mass="55583">IDWIDTNVSKNEEQMQAVINILHKTACPAPYIIFGPPGTGKTATLVEAICQIVKQDPTKHILVCTSSNAAADEITSRLLRHLPAQIMYRMYASSKRWEDVKQEIRKCANFTNSVPHTIVSLPKTILMLKKIIISTLITSIRLAVINFEKNHFSHIFIDEAGQAKEPEILIPLTLAKNNEDSSIYFQAQVVLAGDHHQLGPVIHSKIVQNILGKFLHGMACISMLERLMNDCELYMKKDGKYNPNYVTKLIKNYRSHECILHVPNNQFYNNELVCWGQTDTRIALGWKKLPNKKFPMIFQEVLGIEERSSKNSVFNAAEVHAVLGYVHMLMNAKFENYTISEKDIGIVTPFKKQQLDIMHRLAARGWKNVTVGTVETFQGQERTVMILTTVRSKIFTHNGEEHIGFLSNPKRFNVAVTRAKALLIIVGNPEVICKGEHWMALWKYCEKHNACVQFDRCPLRSQIIAKFKKLYKNQVKDISTATVITKPM</sequence>
<feature type="domain" description="DNA2/NAM7 helicase helicase" evidence="4">
    <location>
        <begin position="94"/>
        <end position="205"/>
    </location>
</feature>
<dbReference type="Gene3D" id="3.40.50.300">
    <property type="entry name" value="P-loop containing nucleotide triphosphate hydrolases"/>
    <property type="match status" value="2"/>
</dbReference>
<gene>
    <name evidence="6" type="ORF">EAI_14625</name>
</gene>
<dbReference type="AlphaFoldDB" id="E2BG08"/>
<feature type="domain" description="DNA2/NAM7 helicase helicase" evidence="4">
    <location>
        <begin position="11"/>
        <end position="87"/>
    </location>
</feature>
<keyword evidence="3" id="KW-0943">RNA-mediated gene silencing</keyword>
<proteinExistence type="predicted"/>
<dbReference type="OMA" id="WALNDIR"/>
<dbReference type="InterPro" id="IPR047187">
    <property type="entry name" value="SF1_C_Upf1"/>
</dbReference>
<dbReference type="PANTHER" id="PTHR45418:SF1">
    <property type="entry name" value="CANCER_TESTIS ANTIGEN 55"/>
    <property type="match status" value="1"/>
</dbReference>
<evidence type="ECO:0000313" key="6">
    <source>
        <dbReference type="EMBL" id="EFN85410.1"/>
    </source>
</evidence>
<dbReference type="InterPro" id="IPR041679">
    <property type="entry name" value="DNA2/NAM7-like_C"/>
</dbReference>
<organism evidence="7">
    <name type="scientific">Harpegnathos saltator</name>
    <name type="common">Jerdon's jumping ant</name>
    <dbReference type="NCBI Taxonomy" id="610380"/>
    <lineage>
        <taxon>Eukaryota</taxon>
        <taxon>Metazoa</taxon>
        <taxon>Ecdysozoa</taxon>
        <taxon>Arthropoda</taxon>
        <taxon>Hexapoda</taxon>
        <taxon>Insecta</taxon>
        <taxon>Pterygota</taxon>
        <taxon>Neoptera</taxon>
        <taxon>Endopterygota</taxon>
        <taxon>Hymenoptera</taxon>
        <taxon>Apocrita</taxon>
        <taxon>Aculeata</taxon>
        <taxon>Formicoidea</taxon>
        <taxon>Formicidae</taxon>
        <taxon>Ponerinae</taxon>
        <taxon>Ponerini</taxon>
        <taxon>Harpegnathos</taxon>
    </lineage>
</organism>
<keyword evidence="6" id="KW-0067">ATP-binding</keyword>
<dbReference type="GO" id="GO:0005737">
    <property type="term" value="C:cytoplasm"/>
    <property type="evidence" value="ECO:0007669"/>
    <property type="project" value="UniProtKB-SubCell"/>
</dbReference>
<comment type="subcellular location">
    <subcellularLocation>
        <location evidence="1">Cytoplasm</location>
    </subcellularLocation>
</comment>
<evidence type="ECO:0000259" key="4">
    <source>
        <dbReference type="Pfam" id="PF13086"/>
    </source>
</evidence>
<dbReference type="CDD" id="cd18038">
    <property type="entry name" value="DEXXQc_Helz-like"/>
    <property type="match status" value="1"/>
</dbReference>
<dbReference type="InterPro" id="IPR027417">
    <property type="entry name" value="P-loop_NTPase"/>
</dbReference>
<dbReference type="PANTHER" id="PTHR45418">
    <property type="entry name" value="CANCER/TESTIS ANTIGEN 55"/>
    <property type="match status" value="1"/>
</dbReference>
<dbReference type="FunCoup" id="E2BG08">
    <property type="interactions" value="170"/>
</dbReference>
<evidence type="ECO:0000256" key="2">
    <source>
        <dbReference type="ARBA" id="ARBA00022490"/>
    </source>
</evidence>
<keyword evidence="6" id="KW-0347">Helicase</keyword>
<evidence type="ECO:0000259" key="5">
    <source>
        <dbReference type="Pfam" id="PF13087"/>
    </source>
</evidence>